<evidence type="ECO:0000256" key="2">
    <source>
        <dbReference type="ARBA" id="ARBA00006143"/>
    </source>
</evidence>
<proteinExistence type="inferred from homology"/>
<dbReference type="GO" id="GO:0017004">
    <property type="term" value="P:cytochrome complex assembly"/>
    <property type="evidence" value="ECO:0007669"/>
    <property type="project" value="UniProtKB-KW"/>
</dbReference>
<dbReference type="EMBL" id="CP001510">
    <property type="protein sequence ID" value="ACS40334.1"/>
    <property type="molecule type" value="Genomic_DNA"/>
</dbReference>
<feature type="transmembrane region" description="Helical" evidence="7">
    <location>
        <begin position="61"/>
        <end position="84"/>
    </location>
</feature>
<accession>C5AS93</accession>
<evidence type="ECO:0000313" key="10">
    <source>
        <dbReference type="Proteomes" id="UP000009081"/>
    </source>
</evidence>
<dbReference type="KEGG" id="mea:Mex_1p2558"/>
<feature type="transmembrane region" description="Helical" evidence="7">
    <location>
        <begin position="12"/>
        <end position="40"/>
    </location>
</feature>
<sequence>MFEGVSAVTADVGILTAFGAGLLSFLSPCILPLVPPYLCFLAGVSLQELVERPDRSLARRAVLRALAFVLGFSTVFVALGASASAAGQLLADHVGVLSRVAGIVIAALGLHLIGVFRWMPLLRDVRVQVEARPQGVAGAFLVGLAFAFGWTPCVGPVLASILLLAGGEDEVARGAWLLAAYAAGIGLPFVAAAFFTGPFLRLAGRFRRHLRTVEATMGLALVATGLVIFGGWMPLVGAWLTDAVPVLGRIG</sequence>
<feature type="domain" description="Cytochrome C biogenesis protein transmembrane" evidence="8">
    <location>
        <begin position="14"/>
        <end position="225"/>
    </location>
</feature>
<keyword evidence="4" id="KW-0201">Cytochrome c-type biogenesis</keyword>
<dbReference type="PANTHER" id="PTHR31272">
    <property type="entry name" value="CYTOCHROME C-TYPE BIOGENESIS PROTEIN HI_1454-RELATED"/>
    <property type="match status" value="1"/>
</dbReference>
<dbReference type="RefSeq" id="WP_012752900.1">
    <property type="nucleotide sequence ID" value="NC_012808.1"/>
</dbReference>
<gene>
    <name evidence="9" type="primary">soxV</name>
    <name evidence="9" type="ordered locus">MexAM1_META1p2558</name>
</gene>
<keyword evidence="6 7" id="KW-0472">Membrane</keyword>
<name>C5AS93_METEA</name>
<dbReference type="STRING" id="272630.MexAM1_META1p2558"/>
<comment type="similarity">
    <text evidence="2">Belongs to the DsbD family.</text>
</comment>
<dbReference type="PANTHER" id="PTHR31272:SF4">
    <property type="entry name" value="CYTOCHROME C-TYPE BIOGENESIS PROTEIN HI_1454-RELATED"/>
    <property type="match status" value="1"/>
</dbReference>
<dbReference type="InterPro" id="IPR051790">
    <property type="entry name" value="Cytochrome_c-biogenesis_DsbD"/>
</dbReference>
<comment type="subcellular location">
    <subcellularLocation>
        <location evidence="1">Membrane</location>
        <topology evidence="1">Multi-pass membrane protein</topology>
    </subcellularLocation>
</comment>
<evidence type="ECO:0000256" key="1">
    <source>
        <dbReference type="ARBA" id="ARBA00004141"/>
    </source>
</evidence>
<evidence type="ECO:0000259" key="8">
    <source>
        <dbReference type="Pfam" id="PF02683"/>
    </source>
</evidence>
<keyword evidence="5 7" id="KW-1133">Transmembrane helix</keyword>
<feature type="transmembrane region" description="Helical" evidence="7">
    <location>
        <begin position="175"/>
        <end position="196"/>
    </location>
</feature>
<protein>
    <submittedName>
        <fullName evidence="9">Sulfur oxidation V protein, cytochrome c-type biogenesis protein</fullName>
    </submittedName>
</protein>
<dbReference type="Pfam" id="PF02683">
    <property type="entry name" value="DsbD_TM"/>
    <property type="match status" value="1"/>
</dbReference>
<evidence type="ECO:0000256" key="4">
    <source>
        <dbReference type="ARBA" id="ARBA00022748"/>
    </source>
</evidence>
<evidence type="ECO:0000256" key="6">
    <source>
        <dbReference type="ARBA" id="ARBA00023136"/>
    </source>
</evidence>
<evidence type="ECO:0000256" key="7">
    <source>
        <dbReference type="SAM" id="Phobius"/>
    </source>
</evidence>
<evidence type="ECO:0000313" key="9">
    <source>
        <dbReference type="EMBL" id="ACS40334.1"/>
    </source>
</evidence>
<reference evidence="9 10" key="1">
    <citation type="journal article" date="2009" name="PLoS ONE">
        <title>Methylobacterium genome sequences: a reference blueprint to investigate microbial metabolism of C1 compounds from natural and industrial sources.</title>
        <authorList>
            <person name="Vuilleumier S."/>
            <person name="Chistoserdova L."/>
            <person name="Lee M.-C."/>
            <person name="Bringel F."/>
            <person name="Lajus A."/>
            <person name="Zhou Y."/>
            <person name="Gourion B."/>
            <person name="Barbe V."/>
            <person name="Chang J."/>
            <person name="Cruveiller S."/>
            <person name="Dossat C."/>
            <person name="Gillett W."/>
            <person name="Gruffaz C."/>
            <person name="Haugen E."/>
            <person name="Hourcade E."/>
            <person name="Levy R."/>
            <person name="Mangenot S."/>
            <person name="Muller E."/>
            <person name="Nadalig T."/>
            <person name="Pagni M."/>
            <person name="Penny C."/>
            <person name="Peyraud R."/>
            <person name="Robinson D.G."/>
            <person name="Roche D."/>
            <person name="Rouy Z."/>
            <person name="Saenampechek C."/>
            <person name="Salvignol G."/>
            <person name="Vallenet D."/>
            <person name="Wu Z."/>
            <person name="Marx C.J."/>
            <person name="Vorholt J.A."/>
            <person name="Olson M.V."/>
            <person name="Kaul R."/>
            <person name="Weissenbach J."/>
            <person name="Medigue C."/>
            <person name="Lidstrom M.E."/>
        </authorList>
    </citation>
    <scope>NUCLEOTIDE SEQUENCE [LARGE SCALE GENOMIC DNA]</scope>
    <source>
        <strain evidence="10">ATCC 14718 / DSM 1338 / JCM 2805 / NCIMB 9133 / AM1</strain>
    </source>
</reference>
<keyword evidence="3 7" id="KW-0812">Transmembrane</keyword>
<dbReference type="GO" id="GO:0016020">
    <property type="term" value="C:membrane"/>
    <property type="evidence" value="ECO:0007669"/>
    <property type="project" value="UniProtKB-SubCell"/>
</dbReference>
<dbReference type="Proteomes" id="UP000009081">
    <property type="component" value="Chromosome"/>
</dbReference>
<organism evidence="9 10">
    <name type="scientific">Methylorubrum extorquens (strain ATCC 14718 / DSM 1338 / JCM 2805 / NCIMB 9133 / AM1)</name>
    <name type="common">Methylobacterium extorquens</name>
    <dbReference type="NCBI Taxonomy" id="272630"/>
    <lineage>
        <taxon>Bacteria</taxon>
        <taxon>Pseudomonadati</taxon>
        <taxon>Pseudomonadota</taxon>
        <taxon>Alphaproteobacteria</taxon>
        <taxon>Hyphomicrobiales</taxon>
        <taxon>Methylobacteriaceae</taxon>
        <taxon>Methylorubrum</taxon>
    </lineage>
</organism>
<feature type="transmembrane region" description="Helical" evidence="7">
    <location>
        <begin position="137"/>
        <end position="163"/>
    </location>
</feature>
<feature type="transmembrane region" description="Helical" evidence="7">
    <location>
        <begin position="217"/>
        <end position="240"/>
    </location>
</feature>
<dbReference type="AlphaFoldDB" id="C5AS93"/>
<feature type="transmembrane region" description="Helical" evidence="7">
    <location>
        <begin position="96"/>
        <end position="116"/>
    </location>
</feature>
<evidence type="ECO:0000256" key="5">
    <source>
        <dbReference type="ARBA" id="ARBA00022989"/>
    </source>
</evidence>
<keyword evidence="10" id="KW-1185">Reference proteome</keyword>
<dbReference type="eggNOG" id="COG0785">
    <property type="taxonomic scope" value="Bacteria"/>
</dbReference>
<dbReference type="InterPro" id="IPR003834">
    <property type="entry name" value="Cyt_c_assmbl_TM_dom"/>
</dbReference>
<dbReference type="HOGENOM" id="CLU_053225_2_1_5"/>
<evidence type="ECO:0000256" key="3">
    <source>
        <dbReference type="ARBA" id="ARBA00022692"/>
    </source>
</evidence>